<dbReference type="GO" id="GO:0000976">
    <property type="term" value="F:transcription cis-regulatory region binding"/>
    <property type="evidence" value="ECO:0007669"/>
    <property type="project" value="UniProtKB-ARBA"/>
</dbReference>
<dbReference type="GO" id="GO:0005634">
    <property type="term" value="C:nucleus"/>
    <property type="evidence" value="ECO:0007669"/>
    <property type="project" value="UniProtKB-SubCell"/>
</dbReference>
<dbReference type="PROSITE" id="PS51294">
    <property type="entry name" value="HTH_MYB"/>
    <property type="match status" value="2"/>
</dbReference>
<dbReference type="GO" id="GO:0051707">
    <property type="term" value="P:response to other organism"/>
    <property type="evidence" value="ECO:0007669"/>
    <property type="project" value="UniProtKB-ARBA"/>
</dbReference>
<dbReference type="SUPFAM" id="SSF46689">
    <property type="entry name" value="Homeodomain-like"/>
    <property type="match status" value="1"/>
</dbReference>
<proteinExistence type="predicted"/>
<dbReference type="PANTHER" id="PTHR47994:SF5">
    <property type="entry name" value="F14D16.11-RELATED"/>
    <property type="match status" value="1"/>
</dbReference>
<evidence type="ECO:0000256" key="4">
    <source>
        <dbReference type="ARBA" id="ARBA00023125"/>
    </source>
</evidence>
<feature type="domain" description="Myb-like" evidence="8">
    <location>
        <begin position="64"/>
        <end position="114"/>
    </location>
</feature>
<dbReference type="OrthoDB" id="2143914at2759"/>
<gene>
    <name evidence="10" type="ORF">CKAN_00024600</name>
</gene>
<dbReference type="FunFam" id="1.10.10.60:FF:000394">
    <property type="entry name" value="MYB transcription factor"/>
    <property type="match status" value="1"/>
</dbReference>
<keyword evidence="3" id="KW-0805">Transcription regulation</keyword>
<dbReference type="InterPro" id="IPR001005">
    <property type="entry name" value="SANT/Myb"/>
</dbReference>
<dbReference type="Pfam" id="PF00249">
    <property type="entry name" value="Myb_DNA-binding"/>
    <property type="match status" value="2"/>
</dbReference>
<evidence type="ECO:0000256" key="5">
    <source>
        <dbReference type="ARBA" id="ARBA00023163"/>
    </source>
</evidence>
<dbReference type="Gene3D" id="1.10.10.60">
    <property type="entry name" value="Homeodomain-like"/>
    <property type="match status" value="2"/>
</dbReference>
<evidence type="ECO:0000256" key="1">
    <source>
        <dbReference type="ARBA" id="ARBA00004123"/>
    </source>
</evidence>
<evidence type="ECO:0000313" key="10">
    <source>
        <dbReference type="EMBL" id="RWR72054.1"/>
    </source>
</evidence>
<sequence>MGRAPCCSGEHAGLKKGPWTHEEDQLLRTFLLNNPNTSWRQVPPQAGLLRCGKSCRLRWMNYLRPDIRRGNFTLEEENLIIQLHAAVGNKWSVIASQLPGRTDNEIKNLWNTKLRKLLVLKGINPITHQPLCNPMLSDYVKQWVKSIEDAIITGLMAQSSSNNINSNSLHPTLPSFMSLPLDSSLNEEGLGQSHPLKASPNQNALTDNSWVDDGSSRLNDNLDGDLMMGEEACLQDNMDEYLRDGFGTVPSTPFFDGYMDSMMSAANLEEGLLATKA</sequence>
<keyword evidence="4" id="KW-0238">DNA-binding</keyword>
<feature type="domain" description="Myb-like" evidence="8">
    <location>
        <begin position="11"/>
        <end position="63"/>
    </location>
</feature>
<dbReference type="FunFam" id="1.10.10.60:FF:000001">
    <property type="entry name" value="MYB-related transcription factor"/>
    <property type="match status" value="1"/>
</dbReference>
<dbReference type="Proteomes" id="UP000283530">
    <property type="component" value="Unassembled WGS sequence"/>
</dbReference>
<name>A0A443N0L7_9MAGN</name>
<dbReference type="InterPro" id="IPR009057">
    <property type="entry name" value="Homeodomain-like_sf"/>
</dbReference>
<evidence type="ECO:0000256" key="2">
    <source>
        <dbReference type="ARBA" id="ARBA00022737"/>
    </source>
</evidence>
<dbReference type="GO" id="GO:0080090">
    <property type="term" value="P:regulation of primary metabolic process"/>
    <property type="evidence" value="ECO:0007669"/>
    <property type="project" value="UniProtKB-ARBA"/>
</dbReference>
<accession>A0A443N0L7</accession>
<keyword evidence="11" id="KW-1185">Reference proteome</keyword>
<feature type="compositionally biased region" description="Polar residues" evidence="7">
    <location>
        <begin position="199"/>
        <end position="209"/>
    </location>
</feature>
<keyword evidence="5" id="KW-0804">Transcription</keyword>
<feature type="region of interest" description="Disordered" evidence="7">
    <location>
        <begin position="187"/>
        <end position="212"/>
    </location>
</feature>
<dbReference type="PROSITE" id="PS50090">
    <property type="entry name" value="MYB_LIKE"/>
    <property type="match status" value="2"/>
</dbReference>
<dbReference type="EMBL" id="QPKB01000001">
    <property type="protein sequence ID" value="RWR72054.1"/>
    <property type="molecule type" value="Genomic_DNA"/>
</dbReference>
<dbReference type="SMART" id="SM00717">
    <property type="entry name" value="SANT"/>
    <property type="match status" value="2"/>
</dbReference>
<keyword evidence="2" id="KW-0677">Repeat</keyword>
<feature type="domain" description="HTH myb-type" evidence="9">
    <location>
        <begin position="64"/>
        <end position="118"/>
    </location>
</feature>
<dbReference type="InterPro" id="IPR015495">
    <property type="entry name" value="Myb_TF_plants"/>
</dbReference>
<dbReference type="PANTHER" id="PTHR47994">
    <property type="entry name" value="F14D16.11-RELATED"/>
    <property type="match status" value="1"/>
</dbReference>
<evidence type="ECO:0000256" key="6">
    <source>
        <dbReference type="ARBA" id="ARBA00023242"/>
    </source>
</evidence>
<dbReference type="InterPro" id="IPR017930">
    <property type="entry name" value="Myb_dom"/>
</dbReference>
<evidence type="ECO:0000256" key="3">
    <source>
        <dbReference type="ARBA" id="ARBA00023015"/>
    </source>
</evidence>
<comment type="subcellular location">
    <subcellularLocation>
        <location evidence="1">Nucleus</location>
    </subcellularLocation>
</comment>
<evidence type="ECO:0000256" key="7">
    <source>
        <dbReference type="SAM" id="MobiDB-lite"/>
    </source>
</evidence>
<organism evidence="10 11">
    <name type="scientific">Cinnamomum micranthum f. kanehirae</name>
    <dbReference type="NCBI Taxonomy" id="337451"/>
    <lineage>
        <taxon>Eukaryota</taxon>
        <taxon>Viridiplantae</taxon>
        <taxon>Streptophyta</taxon>
        <taxon>Embryophyta</taxon>
        <taxon>Tracheophyta</taxon>
        <taxon>Spermatophyta</taxon>
        <taxon>Magnoliopsida</taxon>
        <taxon>Magnoliidae</taxon>
        <taxon>Laurales</taxon>
        <taxon>Lauraceae</taxon>
        <taxon>Cinnamomum</taxon>
    </lineage>
</organism>
<evidence type="ECO:0000259" key="9">
    <source>
        <dbReference type="PROSITE" id="PS51294"/>
    </source>
</evidence>
<protein>
    <submittedName>
        <fullName evidence="10">Transcription factor MYB41-like protein</fullName>
    </submittedName>
</protein>
<dbReference type="STRING" id="337451.A0A443N0L7"/>
<dbReference type="CDD" id="cd00167">
    <property type="entry name" value="SANT"/>
    <property type="match status" value="2"/>
</dbReference>
<evidence type="ECO:0000313" key="11">
    <source>
        <dbReference type="Proteomes" id="UP000283530"/>
    </source>
</evidence>
<reference evidence="10 11" key="1">
    <citation type="journal article" date="2019" name="Nat. Plants">
        <title>Stout camphor tree genome fills gaps in understanding of flowering plant genome evolution.</title>
        <authorList>
            <person name="Chaw S.M."/>
            <person name="Liu Y.C."/>
            <person name="Wu Y.W."/>
            <person name="Wang H.Y."/>
            <person name="Lin C.I."/>
            <person name="Wu C.S."/>
            <person name="Ke H.M."/>
            <person name="Chang L.Y."/>
            <person name="Hsu C.Y."/>
            <person name="Yang H.T."/>
            <person name="Sudianto E."/>
            <person name="Hsu M.H."/>
            <person name="Wu K.P."/>
            <person name="Wang L.N."/>
            <person name="Leebens-Mack J.H."/>
            <person name="Tsai I.J."/>
        </authorList>
    </citation>
    <scope>NUCLEOTIDE SEQUENCE [LARGE SCALE GENOMIC DNA]</scope>
    <source>
        <strain evidence="11">cv. Chaw 1501</strain>
        <tissue evidence="10">Young leaves</tissue>
    </source>
</reference>
<evidence type="ECO:0000259" key="8">
    <source>
        <dbReference type="PROSITE" id="PS50090"/>
    </source>
</evidence>
<keyword evidence="6" id="KW-0539">Nucleus</keyword>
<comment type="caution">
    <text evidence="10">The sequence shown here is derived from an EMBL/GenBank/DDBJ whole genome shotgun (WGS) entry which is preliminary data.</text>
</comment>
<feature type="domain" description="HTH myb-type" evidence="9">
    <location>
        <begin position="11"/>
        <end position="63"/>
    </location>
</feature>
<dbReference type="AlphaFoldDB" id="A0A443N0L7"/>